<dbReference type="GO" id="GO:0006751">
    <property type="term" value="P:glutathione catabolic process"/>
    <property type="evidence" value="ECO:0007669"/>
    <property type="project" value="UniProtKB-UniRule"/>
</dbReference>
<evidence type="ECO:0000313" key="9">
    <source>
        <dbReference type="EMBL" id="CCC69891.1"/>
    </source>
</evidence>
<dbReference type="PANTHER" id="PTHR11686:SF9">
    <property type="entry name" value="RE13973P"/>
    <property type="match status" value="1"/>
</dbReference>
<feature type="binding site" evidence="7">
    <location>
        <begin position="495"/>
        <end position="497"/>
    </location>
    <ligand>
        <name>L-glutamate</name>
        <dbReference type="ChEBI" id="CHEBI:29985"/>
    </ligand>
</feature>
<name>G0VEA0_NAUCA</name>
<sequence>MFNYIFLTISQKSSPGNSIVCGWHNDKIRNLVIKLTQTLQTLSKGHRTMLITLISSLLLATTRITSRPIQTPFQDETTLPVPPPDIDITPLPRYPSLTPDQTLLKIGSHAAISSDLEFCNNLTMNRILRKFPKSTAFDATVTQTLCIGLINFFNSGVGGGGYLVTSSSSSNKDEKPLTIDFREMAPGNTTSDMFLKDPVLLPKVGALAVAIPGELMGLWELFQRRGSGEVTWSELLEPIIEVAEEGWVVGDVLASTLEMYEPLFLRMGKDDWSFLLNDAKDGVLQEGDIMRRPEMAKLLRELSNNGSVAPFYDKDHWIVKSMVKKIQDYGGIVTEDDFSNYKVKVDEPLSLIIREGDPYFPDDGLTVLTSSGSSSGAALLSALRILDHFPISEGGDYQDDTTFQLIESMKWMGSGRSRLGDYFYNDSNAALPENIRHIMNDSWIENAVNLMRENQGHTLPNYTYYEPEYEMNEPHGTAHFSIVDKFGNAVSLTTTVNLLFGSMLHDPNTGVIFNNEMDDFSQPHQSNNFDLNPSKYNFLAPGKRPLSSAAPIIILDSLGRPDLIVGASGGSRITTAILQTIVRIYWYKMPILESIAYPRVHHQLLPDHLEVENITMIGKETIKSLENMGYTIIEQFPKSVINAIKNYRLEWHAVSDFWRKRGVSCVD</sequence>
<dbReference type="SUPFAM" id="SSF56235">
    <property type="entry name" value="N-terminal nucleophile aminohydrolases (Ntn hydrolases)"/>
    <property type="match status" value="1"/>
</dbReference>
<feature type="binding site" evidence="7">
    <location>
        <position position="570"/>
    </location>
    <ligand>
        <name>L-glutamate</name>
        <dbReference type="ChEBI" id="CHEBI:29985"/>
    </ligand>
</feature>
<dbReference type="GO" id="GO:0000324">
    <property type="term" value="C:fungal-type vacuole"/>
    <property type="evidence" value="ECO:0007669"/>
    <property type="project" value="EnsemblFungi"/>
</dbReference>
<dbReference type="STRING" id="1064592.G0VEA0"/>
<evidence type="ECO:0000256" key="6">
    <source>
        <dbReference type="PIRSR" id="PIRSR600101-1"/>
    </source>
</evidence>
<evidence type="ECO:0000256" key="4">
    <source>
        <dbReference type="ARBA" id="ARBA00009381"/>
    </source>
</evidence>
<dbReference type="NCBIfam" id="TIGR00066">
    <property type="entry name" value="g_glut_trans"/>
    <property type="match status" value="1"/>
</dbReference>
<evidence type="ECO:0000256" key="1">
    <source>
        <dbReference type="ARBA" id="ARBA00001049"/>
    </source>
</evidence>
<proteinExistence type="inferred from homology"/>
<dbReference type="InterPro" id="IPR043137">
    <property type="entry name" value="GGT_ssub_C"/>
</dbReference>
<dbReference type="Gene3D" id="3.60.20.40">
    <property type="match status" value="1"/>
</dbReference>
<dbReference type="Proteomes" id="UP000001640">
    <property type="component" value="Chromosome 4"/>
</dbReference>
<keyword evidence="8" id="KW-0808">Transferase</keyword>
<evidence type="ECO:0000256" key="2">
    <source>
        <dbReference type="ARBA" id="ARBA00001089"/>
    </source>
</evidence>
<dbReference type="OrthoDB" id="1081007at2759"/>
<comment type="similarity">
    <text evidence="4">Belongs to the gamma-glutamyltransferase family.</text>
</comment>
<keyword evidence="8" id="KW-0012">Acyltransferase</keyword>
<dbReference type="PRINTS" id="PR01210">
    <property type="entry name" value="GGTRANSPTASE"/>
</dbReference>
<gene>
    <name evidence="9" type="primary">NCAS0D03100</name>
    <name evidence="9" type="ordered locus">NCAS_0D03100</name>
</gene>
<dbReference type="InterPro" id="IPR043138">
    <property type="entry name" value="GGT_lsub"/>
</dbReference>
<comment type="catalytic activity">
    <reaction evidence="2 8">
        <text>glutathione + H2O = L-cysteinylglycine + L-glutamate</text>
        <dbReference type="Rhea" id="RHEA:28807"/>
        <dbReference type="ChEBI" id="CHEBI:15377"/>
        <dbReference type="ChEBI" id="CHEBI:29985"/>
        <dbReference type="ChEBI" id="CHEBI:57925"/>
        <dbReference type="ChEBI" id="CHEBI:61694"/>
        <dbReference type="EC" id="3.4.19.13"/>
    </reaction>
</comment>
<dbReference type="InParanoid" id="G0VEA0"/>
<dbReference type="GO" id="GO:0036374">
    <property type="term" value="F:glutathione hydrolase activity"/>
    <property type="evidence" value="ECO:0007669"/>
    <property type="project" value="UniProtKB-UniRule"/>
</dbReference>
<dbReference type="FunCoup" id="G0VEA0">
    <property type="interactions" value="219"/>
</dbReference>
<dbReference type="PANTHER" id="PTHR11686">
    <property type="entry name" value="GAMMA GLUTAMYL TRANSPEPTIDASE"/>
    <property type="match status" value="1"/>
</dbReference>
<comment type="catalytic activity">
    <reaction evidence="1 8">
        <text>an S-substituted glutathione + H2O = an S-substituted L-cysteinylglycine + L-glutamate</text>
        <dbReference type="Rhea" id="RHEA:59468"/>
        <dbReference type="ChEBI" id="CHEBI:15377"/>
        <dbReference type="ChEBI" id="CHEBI:29985"/>
        <dbReference type="ChEBI" id="CHEBI:90779"/>
        <dbReference type="ChEBI" id="CHEBI:143103"/>
        <dbReference type="EC" id="3.4.19.13"/>
    </reaction>
</comment>
<dbReference type="RefSeq" id="XP_003676252.1">
    <property type="nucleotide sequence ID" value="XM_003676204.1"/>
</dbReference>
<keyword evidence="10" id="KW-1185">Reference proteome</keyword>
<accession>G0VEA0</accession>
<dbReference type="PROSITE" id="PS00462">
    <property type="entry name" value="G_GLU_TRANSPEPTIDASE"/>
    <property type="match status" value="1"/>
</dbReference>
<reference key="2">
    <citation type="submission" date="2011-08" db="EMBL/GenBank/DDBJ databases">
        <title>Genome sequence of Naumovozyma castellii.</title>
        <authorList>
            <person name="Gordon J.L."/>
            <person name="Armisen D."/>
            <person name="Proux-Wera E."/>
            <person name="OhEigeartaigh S.S."/>
            <person name="Byrne K.P."/>
            <person name="Wolfe K.H."/>
        </authorList>
    </citation>
    <scope>NUCLEOTIDE SEQUENCE</scope>
    <source>
        <strain>Type strain:CBS 4309</strain>
    </source>
</reference>
<evidence type="ECO:0000256" key="5">
    <source>
        <dbReference type="ARBA" id="ARBA00047417"/>
    </source>
</evidence>
<dbReference type="InterPro" id="IPR029055">
    <property type="entry name" value="Ntn_hydrolases_N"/>
</dbReference>
<dbReference type="GO" id="GO:0006805">
    <property type="term" value="P:xenobiotic metabolic process"/>
    <property type="evidence" value="ECO:0007669"/>
    <property type="project" value="EnsemblFungi"/>
</dbReference>
<comment type="function">
    <text evidence="8">Cleaves the gamma-glutamyl peptide bond of glutathione and glutathione conjugates.</text>
</comment>
<feature type="binding site" evidence="7">
    <location>
        <position position="519"/>
    </location>
    <ligand>
        <name>L-glutamate</name>
        <dbReference type="ChEBI" id="CHEBI:29985"/>
    </ligand>
</feature>
<dbReference type="HOGENOM" id="CLU_014813_4_0_1"/>
<feature type="binding site" evidence="7">
    <location>
        <begin position="547"/>
        <end position="548"/>
    </location>
    <ligand>
        <name>L-glutamate</name>
        <dbReference type="ChEBI" id="CHEBI:29985"/>
    </ligand>
</feature>
<dbReference type="FunFam" id="3.60.20.40:FF:000001">
    <property type="entry name" value="Gamma-glutamyltranspeptidase 1"/>
    <property type="match status" value="1"/>
</dbReference>
<dbReference type="KEGG" id="ncs:NCAS_0D03100"/>
<dbReference type="InterPro" id="IPR000101">
    <property type="entry name" value="GGT_peptidase"/>
</dbReference>
<dbReference type="EMBL" id="HE576755">
    <property type="protein sequence ID" value="CCC69891.1"/>
    <property type="molecule type" value="Genomic_DNA"/>
</dbReference>
<dbReference type="eggNOG" id="KOG2410">
    <property type="taxonomic scope" value="Eukaryota"/>
</dbReference>
<feature type="active site" description="Nucleophile" evidence="6">
    <location>
        <position position="477"/>
    </location>
</feature>
<dbReference type="EC" id="3.4.19.13" evidence="8"/>
<dbReference type="OMA" id="SFWPRTW"/>
<protein>
    <recommendedName>
        <fullName evidence="8">Glutathione hydrolase</fullName>
        <ecNumber evidence="8">2.3.2.2</ecNumber>
        <ecNumber evidence="8">3.4.19.13</ecNumber>
    </recommendedName>
    <alternativeName>
        <fullName evidence="8">Gamma-glutamyltransferase</fullName>
    </alternativeName>
    <alternativeName>
        <fullName evidence="8">Gamma-glutamyltranspeptidase</fullName>
    </alternativeName>
</protein>
<keyword evidence="8" id="KW-0378">Hydrolase</keyword>
<dbReference type="UniPathway" id="UPA00204"/>
<dbReference type="InterPro" id="IPR055262">
    <property type="entry name" value="GGT_CS"/>
</dbReference>
<comment type="pathway">
    <text evidence="3 8">Sulfur metabolism; glutathione metabolism.</text>
</comment>
<organism evidence="9 10">
    <name type="scientific">Naumovozyma castellii</name>
    <name type="common">Yeast</name>
    <name type="synonym">Saccharomyces castellii</name>
    <dbReference type="NCBI Taxonomy" id="27288"/>
    <lineage>
        <taxon>Eukaryota</taxon>
        <taxon>Fungi</taxon>
        <taxon>Dikarya</taxon>
        <taxon>Ascomycota</taxon>
        <taxon>Saccharomycotina</taxon>
        <taxon>Saccharomycetes</taxon>
        <taxon>Saccharomycetales</taxon>
        <taxon>Saccharomycetaceae</taxon>
        <taxon>Naumovozyma</taxon>
    </lineage>
</organism>
<dbReference type="Pfam" id="PF01019">
    <property type="entry name" value="G_glu_transpept"/>
    <property type="match status" value="1"/>
</dbReference>
<dbReference type="MEROPS" id="T03.012"/>
<evidence type="ECO:0000256" key="8">
    <source>
        <dbReference type="RuleBase" id="RU368068"/>
    </source>
</evidence>
<evidence type="ECO:0000256" key="3">
    <source>
        <dbReference type="ARBA" id="ARBA00005115"/>
    </source>
</evidence>
<comment type="catalytic activity">
    <reaction evidence="5 8">
        <text>an N-terminal (5-L-glutamyl)-[peptide] + an alpha-amino acid = 5-L-glutamyl amino acid + an N-terminal L-alpha-aminoacyl-[peptide]</text>
        <dbReference type="Rhea" id="RHEA:23904"/>
        <dbReference type="Rhea" id="RHEA-COMP:9780"/>
        <dbReference type="Rhea" id="RHEA-COMP:9795"/>
        <dbReference type="ChEBI" id="CHEBI:77644"/>
        <dbReference type="ChEBI" id="CHEBI:78597"/>
        <dbReference type="ChEBI" id="CHEBI:78599"/>
        <dbReference type="ChEBI" id="CHEBI:78608"/>
        <dbReference type="EC" id="2.3.2.2"/>
    </reaction>
</comment>
<dbReference type="GO" id="GO:0103068">
    <property type="term" value="F:leukotriene C4 gamma-glutamyl transferase activity"/>
    <property type="evidence" value="ECO:0007669"/>
    <property type="project" value="UniProtKB-EC"/>
</dbReference>
<dbReference type="GeneID" id="96903497"/>
<reference evidence="9 10" key="1">
    <citation type="journal article" date="2011" name="Proc. Natl. Acad. Sci. U.S.A.">
        <title>Evolutionary erosion of yeast sex chromosomes by mating-type switching accidents.</title>
        <authorList>
            <person name="Gordon J.L."/>
            <person name="Armisen D."/>
            <person name="Proux-Wera E."/>
            <person name="Oheigeartaigh S.S."/>
            <person name="Byrne K.P."/>
            <person name="Wolfe K.H."/>
        </authorList>
    </citation>
    <scope>NUCLEOTIDE SEQUENCE [LARGE SCALE GENOMIC DNA]</scope>
    <source>
        <strain evidence="10">ATCC 76901 / BCRC 22586 / CBS 4309 / NBRC 1992 / NRRL Y-12630</strain>
    </source>
</reference>
<dbReference type="AlphaFoldDB" id="G0VEA0"/>
<evidence type="ECO:0000313" key="10">
    <source>
        <dbReference type="Proteomes" id="UP000001640"/>
    </source>
</evidence>
<dbReference type="EC" id="2.3.2.2" evidence="8"/>
<evidence type="ECO:0000256" key="7">
    <source>
        <dbReference type="PIRSR" id="PIRSR600101-2"/>
    </source>
</evidence>
<dbReference type="Gene3D" id="1.10.246.130">
    <property type="match status" value="1"/>
</dbReference>
<feature type="binding site" evidence="7">
    <location>
        <position position="182"/>
    </location>
    <ligand>
        <name>L-glutamate</name>
        <dbReference type="ChEBI" id="CHEBI:29985"/>
    </ligand>
</feature>
<dbReference type="GO" id="GO:0005886">
    <property type="term" value="C:plasma membrane"/>
    <property type="evidence" value="ECO:0007669"/>
    <property type="project" value="TreeGrafter"/>
</dbReference>